<dbReference type="RefSeq" id="WP_382403512.1">
    <property type="nucleotide sequence ID" value="NZ_JBHSWH010000001.1"/>
</dbReference>
<dbReference type="Pfam" id="PF07687">
    <property type="entry name" value="M20_dimer"/>
    <property type="match status" value="1"/>
</dbReference>
<dbReference type="Pfam" id="PF01546">
    <property type="entry name" value="Peptidase_M20"/>
    <property type="match status" value="1"/>
</dbReference>
<dbReference type="Proteomes" id="UP001596298">
    <property type="component" value="Unassembled WGS sequence"/>
</dbReference>
<dbReference type="Gene3D" id="3.40.630.10">
    <property type="entry name" value="Zn peptidases"/>
    <property type="match status" value="1"/>
</dbReference>
<reference evidence="5" key="1">
    <citation type="journal article" date="2019" name="Int. J. Syst. Evol. Microbiol.">
        <title>The Global Catalogue of Microorganisms (GCM) 10K type strain sequencing project: providing services to taxonomists for standard genome sequencing and annotation.</title>
        <authorList>
            <consortium name="The Broad Institute Genomics Platform"/>
            <consortium name="The Broad Institute Genome Sequencing Center for Infectious Disease"/>
            <person name="Wu L."/>
            <person name="Ma J."/>
        </authorList>
    </citation>
    <scope>NUCLEOTIDE SEQUENCE [LARGE SCALE GENOMIC DNA]</scope>
    <source>
        <strain evidence="5">CCUG 58127</strain>
    </source>
</reference>
<sequence>MKVNGPRLRADLEALAQIGRNSDGGIDRTALSAEDAAARTWYESRCQEAGLEVRCDKWANMVAGAAHSWDGAAVWTGSHLDTVPDGGALDGALGVVAALECVRRITEEHLELAHPVQAVVFADEEGNYSHLFGSYGLVHGYSDRQLAAMTGREGDALTDALRDFSWRTGEPFDPGRIRHFVELHIEQGPILEQRDIPIGVVTSIVGLGGAEVVFTGRADHAGTTPMTMRRDPGRAAGAFLTRLADIAASIGDDAVITCGRFSFQPGASNVVPDAANLALDFRAPTSDQVEALTRALSTAAHECASAHDVGCAVHLDQPVSPVELDAEVRDIIRAAAVRNVLPTMDIPSGAGHDSQNMSRIAPTGMIFVPSHAGRSHSRFEHTDPELLENGATVLLETLVSLAR</sequence>
<feature type="domain" description="Peptidase M20 dimerisation" evidence="3">
    <location>
        <begin position="205"/>
        <end position="299"/>
    </location>
</feature>
<evidence type="ECO:0000259" key="3">
    <source>
        <dbReference type="Pfam" id="PF07687"/>
    </source>
</evidence>
<dbReference type="EMBL" id="JBHSWH010000001">
    <property type="protein sequence ID" value="MFC6706832.1"/>
    <property type="molecule type" value="Genomic_DNA"/>
</dbReference>
<dbReference type="InterPro" id="IPR036264">
    <property type="entry name" value="Bact_exopeptidase_dim_dom"/>
</dbReference>
<dbReference type="SUPFAM" id="SSF55031">
    <property type="entry name" value="Bacterial exopeptidase dimerisation domain"/>
    <property type="match status" value="1"/>
</dbReference>
<organism evidence="4 5">
    <name type="scientific">Flexivirga alba</name>
    <dbReference type="NCBI Taxonomy" id="702742"/>
    <lineage>
        <taxon>Bacteria</taxon>
        <taxon>Bacillati</taxon>
        <taxon>Actinomycetota</taxon>
        <taxon>Actinomycetes</taxon>
        <taxon>Micrococcales</taxon>
        <taxon>Dermacoccaceae</taxon>
        <taxon>Flexivirga</taxon>
    </lineage>
</organism>
<dbReference type="PANTHER" id="PTHR32494:SF5">
    <property type="entry name" value="ALLANTOATE AMIDOHYDROLASE"/>
    <property type="match status" value="1"/>
</dbReference>
<name>A0ABW2AJ99_9MICO</name>
<dbReference type="PIRSF" id="PIRSF001235">
    <property type="entry name" value="Amidase_carbamoylase"/>
    <property type="match status" value="1"/>
</dbReference>
<protein>
    <submittedName>
        <fullName evidence="4">Zn-dependent hydrolase</fullName>
    </submittedName>
</protein>
<comment type="similarity">
    <text evidence="1">Belongs to the peptidase M20 family.</text>
</comment>
<evidence type="ECO:0000313" key="5">
    <source>
        <dbReference type="Proteomes" id="UP001596298"/>
    </source>
</evidence>
<dbReference type="SUPFAM" id="SSF53187">
    <property type="entry name" value="Zn-dependent exopeptidases"/>
    <property type="match status" value="1"/>
</dbReference>
<keyword evidence="2 4" id="KW-0378">Hydrolase</keyword>
<dbReference type="InterPro" id="IPR002933">
    <property type="entry name" value="Peptidase_M20"/>
</dbReference>
<evidence type="ECO:0000256" key="2">
    <source>
        <dbReference type="ARBA" id="ARBA00022801"/>
    </source>
</evidence>
<dbReference type="GO" id="GO:0016787">
    <property type="term" value="F:hydrolase activity"/>
    <property type="evidence" value="ECO:0007669"/>
    <property type="project" value="UniProtKB-KW"/>
</dbReference>
<gene>
    <name evidence="4" type="ORF">ACFQDH_16620</name>
</gene>
<dbReference type="PANTHER" id="PTHR32494">
    <property type="entry name" value="ALLANTOATE DEIMINASE-RELATED"/>
    <property type="match status" value="1"/>
</dbReference>
<comment type="caution">
    <text evidence="4">The sequence shown here is derived from an EMBL/GenBank/DDBJ whole genome shotgun (WGS) entry which is preliminary data.</text>
</comment>
<evidence type="ECO:0000256" key="1">
    <source>
        <dbReference type="ARBA" id="ARBA00006153"/>
    </source>
</evidence>
<dbReference type="Gene3D" id="3.30.70.360">
    <property type="match status" value="1"/>
</dbReference>
<evidence type="ECO:0000313" key="4">
    <source>
        <dbReference type="EMBL" id="MFC6706832.1"/>
    </source>
</evidence>
<proteinExistence type="inferred from homology"/>
<dbReference type="NCBIfam" id="TIGR01879">
    <property type="entry name" value="hydantase"/>
    <property type="match status" value="1"/>
</dbReference>
<keyword evidence="5" id="KW-1185">Reference proteome</keyword>
<dbReference type="InterPro" id="IPR010158">
    <property type="entry name" value="Amidase_Cbmase"/>
</dbReference>
<dbReference type="InterPro" id="IPR011650">
    <property type="entry name" value="Peptidase_M20_dimer"/>
</dbReference>
<accession>A0ABW2AJ99</accession>
<dbReference type="CDD" id="cd03884">
    <property type="entry name" value="M20_bAS"/>
    <property type="match status" value="1"/>
</dbReference>